<gene>
    <name evidence="3" type="ORF">FR698_11815</name>
</gene>
<dbReference type="SMART" id="SM00052">
    <property type="entry name" value="EAL"/>
    <property type="match status" value="1"/>
</dbReference>
<protein>
    <submittedName>
        <fullName evidence="3">EAL domain-containing protein</fullName>
    </submittedName>
</protein>
<name>A0A5C7EGS7_9PROT</name>
<accession>A0A5C7EGS7</accession>
<sequence>MADRPRADAADRGAGGHLPDGAVGLDVAGQPPEKDLMSHFRAQPILDATSLEVVALEVLAADADTLPFGDATAMAAHDLAALEYAGILCARTGLRAHCNVEWTTLMLAAGHVTVRVRPGIVIELVERFEALERAGAAAADAVLDLILEVRRRGGAVAMDDVTSTGPARDLIRSLRPEIVKVENRNTLADVRRFCGATIIAERIETARHAELARKLGAGEIQGFWCDRQAAGNAGHQMAENPIPTGSAAGRA</sequence>
<dbReference type="InterPro" id="IPR001633">
    <property type="entry name" value="EAL_dom"/>
</dbReference>
<feature type="domain" description="EAL" evidence="2">
    <location>
        <begin position="32"/>
        <end position="233"/>
    </location>
</feature>
<keyword evidence="4" id="KW-1185">Reference proteome</keyword>
<dbReference type="OrthoDB" id="9804751at2"/>
<evidence type="ECO:0000256" key="1">
    <source>
        <dbReference type="SAM" id="MobiDB-lite"/>
    </source>
</evidence>
<evidence type="ECO:0000313" key="4">
    <source>
        <dbReference type="Proteomes" id="UP000321201"/>
    </source>
</evidence>
<dbReference type="Gene3D" id="3.20.20.450">
    <property type="entry name" value="EAL domain"/>
    <property type="match status" value="1"/>
</dbReference>
<dbReference type="EMBL" id="VPFL01000016">
    <property type="protein sequence ID" value="TXF11191.1"/>
    <property type="molecule type" value="Genomic_DNA"/>
</dbReference>
<feature type="region of interest" description="Disordered" evidence="1">
    <location>
        <begin position="1"/>
        <end position="28"/>
    </location>
</feature>
<comment type="caution">
    <text evidence="3">The sequence shown here is derived from an EMBL/GenBank/DDBJ whole genome shotgun (WGS) entry which is preliminary data.</text>
</comment>
<evidence type="ECO:0000259" key="2">
    <source>
        <dbReference type="SMART" id="SM00052"/>
    </source>
</evidence>
<dbReference type="InParanoid" id="A0A5C7EGS7"/>
<evidence type="ECO:0000313" key="3">
    <source>
        <dbReference type="EMBL" id="TXF11191.1"/>
    </source>
</evidence>
<dbReference type="InterPro" id="IPR035919">
    <property type="entry name" value="EAL_sf"/>
</dbReference>
<proteinExistence type="predicted"/>
<organism evidence="3 4">
    <name type="scientific">Pelomicrobium methylotrophicum</name>
    <dbReference type="NCBI Taxonomy" id="2602750"/>
    <lineage>
        <taxon>Bacteria</taxon>
        <taxon>Pseudomonadati</taxon>
        <taxon>Pseudomonadota</taxon>
        <taxon>Hydrogenophilia</taxon>
        <taxon>Hydrogenophilia incertae sedis</taxon>
        <taxon>Pelomicrobium</taxon>
    </lineage>
</organism>
<reference evidence="3 4" key="1">
    <citation type="submission" date="2019-08" db="EMBL/GenBank/DDBJ databases">
        <title>Pelomicrobium methylotrophicum gen. nov., sp. nov. a moderately thermophilic, facultatively anaerobic, lithoautotrophic and methylotrophic bacterium isolated from a terrestrial mud volcano.</title>
        <authorList>
            <person name="Slobodkina G.B."/>
            <person name="Merkel A.Y."/>
            <person name="Slobodkin A.I."/>
        </authorList>
    </citation>
    <scope>NUCLEOTIDE SEQUENCE [LARGE SCALE GENOMIC DNA]</scope>
    <source>
        <strain evidence="3 4">SM250</strain>
    </source>
</reference>
<dbReference type="Proteomes" id="UP000321201">
    <property type="component" value="Unassembled WGS sequence"/>
</dbReference>
<feature type="compositionally biased region" description="Basic and acidic residues" evidence="1">
    <location>
        <begin position="1"/>
        <end position="11"/>
    </location>
</feature>
<dbReference type="SUPFAM" id="SSF141868">
    <property type="entry name" value="EAL domain-like"/>
    <property type="match status" value="1"/>
</dbReference>
<dbReference type="AlphaFoldDB" id="A0A5C7EGS7"/>